<proteinExistence type="inferred from homology"/>
<comment type="similarity">
    <text evidence="1 2">Belongs to the anti-sigma-factor antagonist family.</text>
</comment>
<evidence type="ECO:0000313" key="4">
    <source>
        <dbReference type="EMBL" id="MDT7043990.1"/>
    </source>
</evidence>
<reference evidence="4 5" key="1">
    <citation type="journal article" date="2023" name="ISME J.">
        <title>Cultivation and genomic characterization of novel and ubiquitous marine nitrite-oxidizing bacteria from the Nitrospirales.</title>
        <authorList>
            <person name="Mueller A.J."/>
            <person name="Daebeler A."/>
            <person name="Herbold C.W."/>
            <person name="Kirkegaard R.H."/>
            <person name="Daims H."/>
        </authorList>
    </citation>
    <scope>NUCLEOTIDE SEQUENCE [LARGE SCALE GENOMIC DNA]</scope>
    <source>
        <strain evidence="4 5">EB</strain>
    </source>
</reference>
<accession>A0ABU3KBV4</accession>
<protein>
    <recommendedName>
        <fullName evidence="2">Anti-sigma factor antagonist</fullName>
    </recommendedName>
</protein>
<evidence type="ECO:0000313" key="5">
    <source>
        <dbReference type="Proteomes" id="UP001250932"/>
    </source>
</evidence>
<feature type="domain" description="STAS" evidence="3">
    <location>
        <begin position="1"/>
        <end position="110"/>
    </location>
</feature>
<dbReference type="PROSITE" id="PS50801">
    <property type="entry name" value="STAS"/>
    <property type="match status" value="1"/>
</dbReference>
<dbReference type="InterPro" id="IPR002645">
    <property type="entry name" value="STAS_dom"/>
</dbReference>
<comment type="caution">
    <text evidence="4">The sequence shown here is derived from an EMBL/GenBank/DDBJ whole genome shotgun (WGS) entry which is preliminary data.</text>
</comment>
<dbReference type="Pfam" id="PF01740">
    <property type="entry name" value="STAS"/>
    <property type="match status" value="1"/>
</dbReference>
<sequence length="112" mass="12519">MEVVVRAHKEATVVDLHGRLDSAARWNFKAIMKQCCLTEHDHLVINLQSLSFIDSAGLGFLVLAYVQFTGLQRKMSWVQPRGHVKALLDNLNIPSLVPIYATEQEAFESAVA</sequence>
<evidence type="ECO:0000259" key="3">
    <source>
        <dbReference type="PROSITE" id="PS50801"/>
    </source>
</evidence>
<evidence type="ECO:0000256" key="1">
    <source>
        <dbReference type="ARBA" id="ARBA00009013"/>
    </source>
</evidence>
<dbReference type="SUPFAM" id="SSF52091">
    <property type="entry name" value="SpoIIaa-like"/>
    <property type="match status" value="1"/>
</dbReference>
<dbReference type="Gene3D" id="3.30.750.24">
    <property type="entry name" value="STAS domain"/>
    <property type="match status" value="1"/>
</dbReference>
<dbReference type="RefSeq" id="WP_313834576.1">
    <property type="nucleotide sequence ID" value="NZ_JAQOUE010000002.1"/>
</dbReference>
<dbReference type="NCBIfam" id="TIGR00377">
    <property type="entry name" value="ant_ant_sig"/>
    <property type="match status" value="1"/>
</dbReference>
<organism evidence="4 5">
    <name type="scientific">Candidatus Nitronereus thalassa</name>
    <dbReference type="NCBI Taxonomy" id="3020898"/>
    <lineage>
        <taxon>Bacteria</taxon>
        <taxon>Pseudomonadati</taxon>
        <taxon>Nitrospirota</taxon>
        <taxon>Nitrospiria</taxon>
        <taxon>Nitrospirales</taxon>
        <taxon>Nitrospiraceae</taxon>
        <taxon>Candidatus Nitronereus</taxon>
    </lineage>
</organism>
<gene>
    <name evidence="4" type="ORF">PPG34_16685</name>
</gene>
<dbReference type="EMBL" id="JAQOUE010000002">
    <property type="protein sequence ID" value="MDT7043990.1"/>
    <property type="molecule type" value="Genomic_DNA"/>
</dbReference>
<dbReference type="CDD" id="cd07043">
    <property type="entry name" value="STAS_anti-anti-sigma_factors"/>
    <property type="match status" value="1"/>
</dbReference>
<dbReference type="InterPro" id="IPR003658">
    <property type="entry name" value="Anti-sigma_ant"/>
</dbReference>
<dbReference type="PANTHER" id="PTHR33495">
    <property type="entry name" value="ANTI-SIGMA FACTOR ANTAGONIST TM_1081-RELATED-RELATED"/>
    <property type="match status" value="1"/>
</dbReference>
<evidence type="ECO:0000256" key="2">
    <source>
        <dbReference type="RuleBase" id="RU003749"/>
    </source>
</evidence>
<dbReference type="PANTHER" id="PTHR33495:SF2">
    <property type="entry name" value="ANTI-SIGMA FACTOR ANTAGONIST TM_1081-RELATED"/>
    <property type="match status" value="1"/>
</dbReference>
<keyword evidence="5" id="KW-1185">Reference proteome</keyword>
<dbReference type="InterPro" id="IPR036513">
    <property type="entry name" value="STAS_dom_sf"/>
</dbReference>
<dbReference type="Proteomes" id="UP001250932">
    <property type="component" value="Unassembled WGS sequence"/>
</dbReference>
<name>A0ABU3KBV4_9BACT</name>